<dbReference type="Pfam" id="PF00628">
    <property type="entry name" value="PHD"/>
    <property type="match status" value="2"/>
</dbReference>
<dbReference type="SUPFAM" id="SSF57903">
    <property type="entry name" value="FYVE/PHD zinc finger"/>
    <property type="match status" value="2"/>
</dbReference>
<dbReference type="STRING" id="27835.A0A0N4Y7G5"/>
<dbReference type="OMA" id="ITEVCVM"/>
<dbReference type="InterPro" id="IPR019787">
    <property type="entry name" value="Znf_PHD-finger"/>
</dbReference>
<dbReference type="PROSITE" id="PS01359">
    <property type="entry name" value="ZF_PHD_1"/>
    <property type="match status" value="1"/>
</dbReference>
<evidence type="ECO:0000256" key="1">
    <source>
        <dbReference type="ARBA" id="ARBA00022723"/>
    </source>
</evidence>
<dbReference type="WBParaSite" id="NBR_0001209901-mRNA-1">
    <property type="protein sequence ID" value="NBR_0001209901-mRNA-1"/>
    <property type="gene ID" value="NBR_0001209901"/>
</dbReference>
<name>A0A0N4Y7G5_NIPBR</name>
<dbReference type="Pfam" id="PF00439">
    <property type="entry name" value="Bromodomain"/>
    <property type="match status" value="1"/>
</dbReference>
<dbReference type="Proteomes" id="UP000271162">
    <property type="component" value="Unassembled WGS sequence"/>
</dbReference>
<protein>
    <submittedName>
        <fullName evidence="12">Nucleosome-remodeling factor subunit NURF301-like (inferred by orthology to a C. elegans protein)</fullName>
    </submittedName>
</protein>
<organism evidence="12">
    <name type="scientific">Nippostrongylus brasiliensis</name>
    <name type="common">Rat hookworm</name>
    <dbReference type="NCBI Taxonomy" id="27835"/>
    <lineage>
        <taxon>Eukaryota</taxon>
        <taxon>Metazoa</taxon>
        <taxon>Ecdysozoa</taxon>
        <taxon>Nematoda</taxon>
        <taxon>Chromadorea</taxon>
        <taxon>Rhabditida</taxon>
        <taxon>Rhabditina</taxon>
        <taxon>Rhabditomorpha</taxon>
        <taxon>Strongyloidea</taxon>
        <taxon>Heligmosomidae</taxon>
        <taxon>Nippostrongylus</taxon>
    </lineage>
</organism>
<dbReference type="GO" id="GO:0000978">
    <property type="term" value="F:RNA polymerase II cis-regulatory region sequence-specific DNA binding"/>
    <property type="evidence" value="ECO:0007669"/>
    <property type="project" value="TreeGrafter"/>
</dbReference>
<keyword evidence="11" id="KW-1185">Reference proteome</keyword>
<keyword evidence="4 5" id="KW-0103">Bromodomain</keyword>
<dbReference type="SMART" id="SM00249">
    <property type="entry name" value="PHD"/>
    <property type="match status" value="2"/>
</dbReference>
<evidence type="ECO:0000256" key="4">
    <source>
        <dbReference type="ARBA" id="ARBA00023117"/>
    </source>
</evidence>
<dbReference type="GO" id="GO:0006357">
    <property type="term" value="P:regulation of transcription by RNA polymerase II"/>
    <property type="evidence" value="ECO:0007669"/>
    <property type="project" value="InterPro"/>
</dbReference>
<dbReference type="PROSITE" id="PS00633">
    <property type="entry name" value="BROMODOMAIN_1"/>
    <property type="match status" value="1"/>
</dbReference>
<dbReference type="InterPro" id="IPR013083">
    <property type="entry name" value="Znf_RING/FYVE/PHD"/>
</dbReference>
<dbReference type="Gene3D" id="1.20.920.10">
    <property type="entry name" value="Bromodomain-like"/>
    <property type="match status" value="1"/>
</dbReference>
<feature type="region of interest" description="Disordered" evidence="7">
    <location>
        <begin position="168"/>
        <end position="263"/>
    </location>
</feature>
<keyword evidence="2 6" id="KW-0863">Zinc-finger</keyword>
<dbReference type="CDD" id="cd15560">
    <property type="entry name" value="PHD2_3_BPTF"/>
    <property type="match status" value="1"/>
</dbReference>
<dbReference type="AlphaFoldDB" id="A0A0N4Y7G5"/>
<reference evidence="10 11" key="2">
    <citation type="submission" date="2018-11" db="EMBL/GenBank/DDBJ databases">
        <authorList>
            <consortium name="Pathogen Informatics"/>
        </authorList>
    </citation>
    <scope>NUCLEOTIDE SEQUENCE [LARGE SCALE GENOMIC DNA]</scope>
</reference>
<dbReference type="PROSITE" id="PS50016">
    <property type="entry name" value="ZF_PHD_2"/>
    <property type="match status" value="2"/>
</dbReference>
<dbReference type="InterPro" id="IPR019786">
    <property type="entry name" value="Zinc_finger_PHD-type_CS"/>
</dbReference>
<evidence type="ECO:0000313" key="12">
    <source>
        <dbReference type="WBParaSite" id="NBR_0001209901-mRNA-1"/>
    </source>
</evidence>
<dbReference type="PRINTS" id="PR00503">
    <property type="entry name" value="BROMODOMAIN"/>
</dbReference>
<accession>A0A0N4Y7G5</accession>
<dbReference type="PROSITE" id="PS50014">
    <property type="entry name" value="BROMODOMAIN_2"/>
    <property type="match status" value="1"/>
</dbReference>
<evidence type="ECO:0000256" key="2">
    <source>
        <dbReference type="ARBA" id="ARBA00022771"/>
    </source>
</evidence>
<sequence>MVPSSHFGVGFYTQPAATRLTSNLTIQKDDTADTRAVKQALETMVMQVCRWDKQFGWYKSLLAKPSKHSFDRFRRRMFTNQKETILAEHMDRLRKEINKRRTRLENKAEEICGLPTPWRKSRMKSHLRAARGAAHGRGSETCRPVPMAINPAEISLGGDVVDWTKESVKNDVKEEDSSVREEEDVKNSGNEQLESVEEFGTVANWLPSRRGPNLPPPSKQKGRMYARSNDAASTGRHEVRRRGRPPKRRHDSTKSSKEKSPPMGLDPNALHCVCRTAYDAKRFYLTCDMCYRWFHGDCVGVSEDAAKEIDGWSCNECFAETKESSQDQELFCTCRTPYNDNEFYVGCEGCEGWFHPRCVGITKKEAEAMDVYLCPTCQEAQATQGRADYPLVWRILECVVDHRMSWPFRQPVSLEEFPNYLDVIESPIDLSIVQQRLENLEYQRLKDFTKDMTLLFENARNFFPRDSNVHQCADTLEKVFERALAEVRAEIEARVSGRRVSESRTIDSSLDIDTDQLIDVNLDVDPTMFLL</sequence>
<evidence type="ECO:0000256" key="6">
    <source>
        <dbReference type="PROSITE-ProRule" id="PRU00146"/>
    </source>
</evidence>
<dbReference type="InterPro" id="IPR001965">
    <property type="entry name" value="Znf_PHD"/>
</dbReference>
<evidence type="ECO:0000256" key="3">
    <source>
        <dbReference type="ARBA" id="ARBA00022833"/>
    </source>
</evidence>
<feature type="domain" description="PHD-type" evidence="9">
    <location>
        <begin position="329"/>
        <end position="380"/>
    </location>
</feature>
<dbReference type="InterPro" id="IPR018359">
    <property type="entry name" value="Bromodomain_CS"/>
</dbReference>
<evidence type="ECO:0000256" key="5">
    <source>
        <dbReference type="PROSITE-ProRule" id="PRU00035"/>
    </source>
</evidence>
<evidence type="ECO:0000259" key="9">
    <source>
        <dbReference type="PROSITE" id="PS50016"/>
    </source>
</evidence>
<feature type="domain" description="PHD-type" evidence="9">
    <location>
        <begin position="269"/>
        <end position="320"/>
    </location>
</feature>
<dbReference type="SMART" id="SM00297">
    <property type="entry name" value="BROMO"/>
    <property type="match status" value="1"/>
</dbReference>
<reference evidence="12" key="1">
    <citation type="submission" date="2017-02" db="UniProtKB">
        <authorList>
            <consortium name="WormBaseParasite"/>
        </authorList>
    </citation>
    <scope>IDENTIFICATION</scope>
</reference>
<dbReference type="EMBL" id="UYSL01020673">
    <property type="protein sequence ID" value="VDL75689.1"/>
    <property type="molecule type" value="Genomic_DNA"/>
</dbReference>
<keyword evidence="3" id="KW-0862">Zinc</keyword>
<dbReference type="GO" id="GO:0008270">
    <property type="term" value="F:zinc ion binding"/>
    <property type="evidence" value="ECO:0007669"/>
    <property type="project" value="UniProtKB-KW"/>
</dbReference>
<dbReference type="Gene3D" id="3.30.40.10">
    <property type="entry name" value="Zinc/RING finger domain, C3HC4 (zinc finger)"/>
    <property type="match status" value="2"/>
</dbReference>
<dbReference type="InterPro" id="IPR038028">
    <property type="entry name" value="BPTF"/>
</dbReference>
<dbReference type="InterPro" id="IPR001487">
    <property type="entry name" value="Bromodomain"/>
</dbReference>
<dbReference type="InterPro" id="IPR011011">
    <property type="entry name" value="Znf_FYVE_PHD"/>
</dbReference>
<evidence type="ECO:0000313" key="10">
    <source>
        <dbReference type="EMBL" id="VDL75689.1"/>
    </source>
</evidence>
<evidence type="ECO:0000313" key="11">
    <source>
        <dbReference type="Proteomes" id="UP000271162"/>
    </source>
</evidence>
<keyword evidence="1" id="KW-0479">Metal-binding</keyword>
<feature type="domain" description="Bromo" evidence="8">
    <location>
        <begin position="400"/>
        <end position="470"/>
    </location>
</feature>
<gene>
    <name evidence="10" type="ORF">NBR_LOCUS12100</name>
</gene>
<feature type="compositionally biased region" description="Basic residues" evidence="7">
    <location>
        <begin position="238"/>
        <end position="251"/>
    </location>
</feature>
<feature type="compositionally biased region" description="Basic and acidic residues" evidence="7">
    <location>
        <begin position="168"/>
        <end position="186"/>
    </location>
</feature>
<dbReference type="SUPFAM" id="SSF47370">
    <property type="entry name" value="Bromodomain"/>
    <property type="match status" value="1"/>
</dbReference>
<dbReference type="PANTHER" id="PTHR45975:SF2">
    <property type="entry name" value="NUCLEOSOME-REMODELING FACTOR SUBUNIT BPTF"/>
    <property type="match status" value="1"/>
</dbReference>
<dbReference type="GO" id="GO:0016589">
    <property type="term" value="C:NURF complex"/>
    <property type="evidence" value="ECO:0007669"/>
    <property type="project" value="InterPro"/>
</dbReference>
<evidence type="ECO:0000259" key="8">
    <source>
        <dbReference type="PROSITE" id="PS50014"/>
    </source>
</evidence>
<dbReference type="PANTHER" id="PTHR45975">
    <property type="entry name" value="NUCLEOSOME-REMODELING FACTOR SUBUNIT BPTF"/>
    <property type="match status" value="1"/>
</dbReference>
<dbReference type="InterPro" id="IPR036427">
    <property type="entry name" value="Bromodomain-like_sf"/>
</dbReference>
<proteinExistence type="predicted"/>
<evidence type="ECO:0000256" key="7">
    <source>
        <dbReference type="SAM" id="MobiDB-lite"/>
    </source>
</evidence>